<evidence type="ECO:0008006" key="3">
    <source>
        <dbReference type="Google" id="ProtNLM"/>
    </source>
</evidence>
<dbReference type="Proteomes" id="UP000325372">
    <property type="component" value="Unassembled WGS sequence"/>
</dbReference>
<protein>
    <recommendedName>
        <fullName evidence="3">YbjN domain-containing protein</fullName>
    </recommendedName>
</protein>
<gene>
    <name evidence="1" type="ORF">F3N42_00060</name>
</gene>
<comment type="caution">
    <text evidence="1">The sequence shown here is derived from an EMBL/GenBank/DDBJ whole genome shotgun (WGS) entry which is preliminary data.</text>
</comment>
<name>A0A5N0THQ3_9GAMM</name>
<keyword evidence="2" id="KW-1185">Reference proteome</keyword>
<dbReference type="EMBL" id="VYXP01000001">
    <property type="protein sequence ID" value="KAA9133984.1"/>
    <property type="molecule type" value="Genomic_DNA"/>
</dbReference>
<dbReference type="AlphaFoldDB" id="A0A5N0THQ3"/>
<sequence length="135" mass="15144">METFTEVRDFVAGHHELIIDEPFLLGFECPVGSEGRKQSIFLAEIKGGDGRRYLRVETPVVPLEDFDAEKCLRINLMQRVGYLAVGDLDGVAYIKMCENLPYSILSGQELEHVVNHVAPFADRFEEVLEGDSDVA</sequence>
<reference evidence="1 2" key="1">
    <citation type="submission" date="2019-09" db="EMBL/GenBank/DDBJ databases">
        <title>Wenzhouxiangella sp. Genome sequencing and assembly.</title>
        <authorList>
            <person name="Zhang R."/>
        </authorList>
    </citation>
    <scope>NUCLEOTIDE SEQUENCE [LARGE SCALE GENOMIC DNA]</scope>
    <source>
        <strain evidence="1 2">W260</strain>
    </source>
</reference>
<proteinExistence type="predicted"/>
<accession>A0A5N0THQ3</accession>
<evidence type="ECO:0000313" key="2">
    <source>
        <dbReference type="Proteomes" id="UP000325372"/>
    </source>
</evidence>
<evidence type="ECO:0000313" key="1">
    <source>
        <dbReference type="EMBL" id="KAA9133984.1"/>
    </source>
</evidence>
<organism evidence="1 2">
    <name type="scientific">Marinihelvus fidelis</name>
    <dbReference type="NCBI Taxonomy" id="2613842"/>
    <lineage>
        <taxon>Bacteria</taxon>
        <taxon>Pseudomonadati</taxon>
        <taxon>Pseudomonadota</taxon>
        <taxon>Gammaproteobacteria</taxon>
        <taxon>Chromatiales</taxon>
        <taxon>Wenzhouxiangellaceae</taxon>
        <taxon>Marinihelvus</taxon>
    </lineage>
</organism>
<dbReference type="RefSeq" id="WP_150862334.1">
    <property type="nucleotide sequence ID" value="NZ_VYXP01000001.1"/>
</dbReference>